<organism evidence="7 8">
    <name type="scientific">Draconibacterium orientale</name>
    <dbReference type="NCBI Taxonomy" id="1168034"/>
    <lineage>
        <taxon>Bacteria</taxon>
        <taxon>Pseudomonadati</taxon>
        <taxon>Bacteroidota</taxon>
        <taxon>Bacteroidia</taxon>
        <taxon>Marinilabiliales</taxon>
        <taxon>Prolixibacteraceae</taxon>
        <taxon>Draconibacterium</taxon>
    </lineage>
</organism>
<proteinExistence type="inferred from homology"/>
<keyword evidence="3" id="KW-0238">DNA-binding</keyword>
<dbReference type="InterPro" id="IPR012337">
    <property type="entry name" value="RNaseH-like_sf"/>
</dbReference>
<dbReference type="Pfam" id="PF01609">
    <property type="entry name" value="DDE_Tnp_1"/>
    <property type="match status" value="1"/>
</dbReference>
<keyword evidence="4" id="KW-0233">DNA recombination</keyword>
<evidence type="ECO:0000259" key="5">
    <source>
        <dbReference type="Pfam" id="PF01609"/>
    </source>
</evidence>
<dbReference type="InterPro" id="IPR025399">
    <property type="entry name" value="DUF4372"/>
</dbReference>
<dbReference type="Pfam" id="PF14294">
    <property type="entry name" value="DUF4372"/>
    <property type="match status" value="1"/>
</dbReference>
<dbReference type="InterPro" id="IPR002559">
    <property type="entry name" value="Transposase_11"/>
</dbReference>
<keyword evidence="8" id="KW-1185">Reference proteome</keyword>
<accession>A0ABM5QAV9</accession>
<dbReference type="SUPFAM" id="SSF53098">
    <property type="entry name" value="Ribonuclease H-like"/>
    <property type="match status" value="1"/>
</dbReference>
<comment type="similarity">
    <text evidence="1">Belongs to the transposase 11 family.</text>
</comment>
<feature type="domain" description="Transposase IS4-like" evidence="5">
    <location>
        <begin position="127"/>
        <end position="341"/>
    </location>
</feature>
<dbReference type="RefSeq" id="WP_038561784.1">
    <property type="nucleotide sequence ID" value="NZ_CAXXJF010000002.1"/>
</dbReference>
<feature type="domain" description="DUF4372" evidence="6">
    <location>
        <begin position="9"/>
        <end position="80"/>
    </location>
</feature>
<dbReference type="EMBL" id="CP007451">
    <property type="protein sequence ID" value="AHW60953.1"/>
    <property type="molecule type" value="Genomic_DNA"/>
</dbReference>
<evidence type="ECO:0000259" key="6">
    <source>
        <dbReference type="Pfam" id="PF14294"/>
    </source>
</evidence>
<evidence type="ECO:0000313" key="7">
    <source>
        <dbReference type="EMBL" id="AHW60953.1"/>
    </source>
</evidence>
<dbReference type="PANTHER" id="PTHR33258:SF1">
    <property type="entry name" value="TRANSPOSASE INSL FOR INSERTION SEQUENCE ELEMENT IS186A-RELATED"/>
    <property type="match status" value="1"/>
</dbReference>
<evidence type="ECO:0000256" key="1">
    <source>
        <dbReference type="ARBA" id="ARBA00010075"/>
    </source>
</evidence>
<dbReference type="NCBIfam" id="NF033592">
    <property type="entry name" value="transpos_IS4_1"/>
    <property type="match status" value="1"/>
</dbReference>
<dbReference type="Proteomes" id="UP000023772">
    <property type="component" value="Chromosome"/>
</dbReference>
<evidence type="ECO:0000313" key="8">
    <source>
        <dbReference type="Proteomes" id="UP000023772"/>
    </source>
</evidence>
<dbReference type="PANTHER" id="PTHR33258">
    <property type="entry name" value="TRANSPOSASE INSL FOR INSERTION SEQUENCE ELEMENT IS186A-RELATED"/>
    <property type="match status" value="1"/>
</dbReference>
<keyword evidence="2" id="KW-0815">Transposition</keyword>
<sequence>MGKNTIFSGQPIFNQLLTFIDKSEIRKIAKKHGSEYYVKKFTTYNHLVVMLFVVFEGYHSIREVILGLLANAHKLSHLGLSYLVRRSTFSEANKRRSSKVFEDIYMTVYQKHSRFLADSRLTDKDLKRLYIMDSSTISLFKDILKGVGRNPKSGKKKGGIKAHTIIKASENVPCLVRYSEAARHDHMFLQEVEALPAGSIITFDKGYVDYAQYEIFSEKSIWYVTRLKDNARYTAGKEFDIPDDADSGVLKDEEVVLLYGENKTKEHKARRIAYWDNENERLFEFITNNFELAAEKIAWIYKKRWQIELLFKQLKQNFPLKYFLGDNENAIEIQIWAAMLANLLITLVKSKLKRNWAFSNMVSIIRQQLMNYINIYAFLENPEKSWLILIKQDKYKYQHSLFPEVQGAYF</sequence>
<dbReference type="InterPro" id="IPR047952">
    <property type="entry name" value="Transpos_IS4"/>
</dbReference>
<gene>
    <name evidence="7" type="ORF">FH5T_18470</name>
</gene>
<evidence type="ECO:0000256" key="2">
    <source>
        <dbReference type="ARBA" id="ARBA00022578"/>
    </source>
</evidence>
<protein>
    <submittedName>
        <fullName evidence="7">Transposase</fullName>
    </submittedName>
</protein>
<name>A0ABM5QAV9_9BACT</name>
<reference evidence="7 8" key="1">
    <citation type="submission" date="2014-03" db="EMBL/GenBank/DDBJ databases">
        <title>Complete genome sequence of a deeply braunched marine Bacteroidia bacterium Draconibacterium orientale type strain FH5T.</title>
        <authorList>
            <person name="Li X."/>
            <person name="Wang X."/>
            <person name="Xie Z."/>
            <person name="Du Z."/>
            <person name="Chen G."/>
        </authorList>
    </citation>
    <scope>NUCLEOTIDE SEQUENCE [LARGE SCALE GENOMIC DNA]</scope>
    <source>
        <strain evidence="7 8">FH5</strain>
    </source>
</reference>
<evidence type="ECO:0000256" key="3">
    <source>
        <dbReference type="ARBA" id="ARBA00023125"/>
    </source>
</evidence>
<evidence type="ECO:0000256" key="4">
    <source>
        <dbReference type="ARBA" id="ARBA00023172"/>
    </source>
</evidence>